<evidence type="ECO:0000256" key="1">
    <source>
        <dbReference type="SAM" id="Phobius"/>
    </source>
</evidence>
<evidence type="ECO:0000259" key="2">
    <source>
        <dbReference type="Pfam" id="PF02517"/>
    </source>
</evidence>
<feature type="transmembrane region" description="Helical" evidence="1">
    <location>
        <begin position="206"/>
        <end position="225"/>
    </location>
</feature>
<feature type="transmembrane region" description="Helical" evidence="1">
    <location>
        <begin position="38"/>
        <end position="57"/>
    </location>
</feature>
<organism evidence="3 4">
    <name type="scientific">Croceitalea marina</name>
    <dbReference type="NCBI Taxonomy" id="1775166"/>
    <lineage>
        <taxon>Bacteria</taxon>
        <taxon>Pseudomonadati</taxon>
        <taxon>Bacteroidota</taxon>
        <taxon>Flavobacteriia</taxon>
        <taxon>Flavobacteriales</taxon>
        <taxon>Flavobacteriaceae</taxon>
        <taxon>Croceitalea</taxon>
    </lineage>
</organism>
<feature type="transmembrane region" description="Helical" evidence="1">
    <location>
        <begin position="237"/>
        <end position="254"/>
    </location>
</feature>
<keyword evidence="1" id="KW-0812">Transmembrane</keyword>
<keyword evidence="1" id="KW-1133">Transmembrane helix</keyword>
<dbReference type="EC" id="3.4.-.-" evidence="3"/>
<evidence type="ECO:0000313" key="3">
    <source>
        <dbReference type="EMBL" id="MFD2588688.1"/>
    </source>
</evidence>
<keyword evidence="1" id="KW-0472">Membrane</keyword>
<dbReference type="Pfam" id="PF02517">
    <property type="entry name" value="Rce1-like"/>
    <property type="match status" value="1"/>
</dbReference>
<sequence length="262" mass="30360">MKKIILFIFFVLFLAFIYWLLFPFIVSENNSTGEEISGLLRGYTPTFAALLTILFTTKRKGFKDYWHNIMRFKASIRSYLAVFLIPLFINVVVVIVTSQFIDSSISFIELNYPKFLAIYFIFIFLDGPLGEELGWRGFLLPEVLSKFSPLVSSLIIGLVMFFWHIIIFDADGPELNSSFIVKYLISILGISVIFTFFYLRFSKFPIIAVLLHTSINYFIFFRNSLIPEMKETPVDNITYVVTIVLIAMICLILLKNHNLKNN</sequence>
<comment type="caution">
    <text evidence="3">The sequence shown here is derived from an EMBL/GenBank/DDBJ whole genome shotgun (WGS) entry which is preliminary data.</text>
</comment>
<protein>
    <submittedName>
        <fullName evidence="3">CPBP family intramembrane glutamic endopeptidase</fullName>
        <ecNumber evidence="3">3.4.-.-</ecNumber>
    </submittedName>
</protein>
<dbReference type="InterPro" id="IPR042150">
    <property type="entry name" value="MmRce1-like"/>
</dbReference>
<dbReference type="PANTHER" id="PTHR35797">
    <property type="entry name" value="PROTEASE-RELATED"/>
    <property type="match status" value="1"/>
</dbReference>
<dbReference type="PANTHER" id="PTHR35797:SF1">
    <property type="entry name" value="PROTEASE"/>
    <property type="match status" value="1"/>
</dbReference>
<reference evidence="4" key="1">
    <citation type="journal article" date="2019" name="Int. J. Syst. Evol. Microbiol.">
        <title>The Global Catalogue of Microorganisms (GCM) 10K type strain sequencing project: providing services to taxonomists for standard genome sequencing and annotation.</title>
        <authorList>
            <consortium name="The Broad Institute Genomics Platform"/>
            <consortium name="The Broad Institute Genome Sequencing Center for Infectious Disease"/>
            <person name="Wu L."/>
            <person name="Ma J."/>
        </authorList>
    </citation>
    <scope>NUCLEOTIDE SEQUENCE [LARGE SCALE GENOMIC DNA]</scope>
    <source>
        <strain evidence="4">KCTC 52368</strain>
    </source>
</reference>
<keyword evidence="3" id="KW-0378">Hydrolase</keyword>
<dbReference type="RefSeq" id="WP_377768179.1">
    <property type="nucleotide sequence ID" value="NZ_JBHULB010000081.1"/>
</dbReference>
<feature type="domain" description="CAAX prenyl protease 2/Lysostaphin resistance protein A-like" evidence="2">
    <location>
        <begin position="116"/>
        <end position="218"/>
    </location>
</feature>
<feature type="transmembrane region" description="Helical" evidence="1">
    <location>
        <begin position="7"/>
        <end position="26"/>
    </location>
</feature>
<dbReference type="GO" id="GO:0016787">
    <property type="term" value="F:hydrolase activity"/>
    <property type="evidence" value="ECO:0007669"/>
    <property type="project" value="UniProtKB-KW"/>
</dbReference>
<gene>
    <name evidence="3" type="ORF">ACFSQJ_17305</name>
</gene>
<keyword evidence="4" id="KW-1185">Reference proteome</keyword>
<name>A0ABW5N0M3_9FLAO</name>
<feature type="transmembrane region" description="Helical" evidence="1">
    <location>
        <begin position="116"/>
        <end position="135"/>
    </location>
</feature>
<feature type="transmembrane region" description="Helical" evidence="1">
    <location>
        <begin position="147"/>
        <end position="168"/>
    </location>
</feature>
<proteinExistence type="predicted"/>
<dbReference type="InterPro" id="IPR003675">
    <property type="entry name" value="Rce1/LyrA-like_dom"/>
</dbReference>
<dbReference type="Proteomes" id="UP001597526">
    <property type="component" value="Unassembled WGS sequence"/>
</dbReference>
<evidence type="ECO:0000313" key="4">
    <source>
        <dbReference type="Proteomes" id="UP001597526"/>
    </source>
</evidence>
<feature type="transmembrane region" description="Helical" evidence="1">
    <location>
        <begin position="180"/>
        <end position="199"/>
    </location>
</feature>
<accession>A0ABW5N0M3</accession>
<feature type="transmembrane region" description="Helical" evidence="1">
    <location>
        <begin position="78"/>
        <end position="101"/>
    </location>
</feature>
<dbReference type="EMBL" id="JBHULB010000081">
    <property type="protein sequence ID" value="MFD2588688.1"/>
    <property type="molecule type" value="Genomic_DNA"/>
</dbReference>